<feature type="compositionally biased region" description="Basic and acidic residues" evidence="1">
    <location>
        <begin position="356"/>
        <end position="369"/>
    </location>
</feature>
<feature type="transmembrane region" description="Helical" evidence="2">
    <location>
        <begin position="160"/>
        <end position="183"/>
    </location>
</feature>
<reference evidence="3" key="1">
    <citation type="submission" date="2020-05" db="EMBL/GenBank/DDBJ databases">
        <title>Mycena genomes resolve the evolution of fungal bioluminescence.</title>
        <authorList>
            <person name="Tsai I.J."/>
        </authorList>
    </citation>
    <scope>NUCLEOTIDE SEQUENCE</scope>
    <source>
        <strain evidence="3">171206Taipei</strain>
    </source>
</reference>
<feature type="compositionally biased region" description="Low complexity" evidence="1">
    <location>
        <begin position="37"/>
        <end position="69"/>
    </location>
</feature>
<organism evidence="3 4">
    <name type="scientific">Mycena indigotica</name>
    <dbReference type="NCBI Taxonomy" id="2126181"/>
    <lineage>
        <taxon>Eukaryota</taxon>
        <taxon>Fungi</taxon>
        <taxon>Dikarya</taxon>
        <taxon>Basidiomycota</taxon>
        <taxon>Agaricomycotina</taxon>
        <taxon>Agaricomycetes</taxon>
        <taxon>Agaricomycetidae</taxon>
        <taxon>Agaricales</taxon>
        <taxon>Marasmiineae</taxon>
        <taxon>Mycenaceae</taxon>
        <taxon>Mycena</taxon>
    </lineage>
</organism>
<keyword evidence="2" id="KW-1133">Transmembrane helix</keyword>
<comment type="caution">
    <text evidence="3">The sequence shown here is derived from an EMBL/GenBank/DDBJ whole genome shotgun (WGS) entry which is preliminary data.</text>
</comment>
<sequence length="395" mass="41200">MASNFSSLSSAVSSQSIAFSSSLSFASSMATSQIQSSSSIQNSASSLPQSSSASGVSSSVSISSSVPPSSSNPPPPPSSSSVSDFSQSAQSISSSIQFDPSTVFVTTTDSQGHTTVSATSTIVLTSNAAAITMTEVKTNPTLGTDGHRSSTSSFFHNTGAVAGVFVLVGVALAAIVLFTIFGLRRRHRTRQIEHETAVSATLAAAGFRRTPFDDDDDRGRPQQMRVRTGSALATSSLPSAGRVSGYLDSPGLDDTFNPYNEYGAPPAPSHGYMPARTNSPPPPIEREPSGPEHNVSHSASQSVGSTEPLLAAFNRASSAPPTPPPRNPKRAMQSQPETENRHRSTASSVYSSESVVDERTNPALRHSDIQDAEDYSRPLGVRNIPDGASQFSGES</sequence>
<keyword evidence="2" id="KW-0812">Transmembrane</keyword>
<name>A0A8H6W9R8_9AGAR</name>
<accession>A0A8H6W9R8</accession>
<keyword evidence="4" id="KW-1185">Reference proteome</keyword>
<evidence type="ECO:0000313" key="4">
    <source>
        <dbReference type="Proteomes" id="UP000636479"/>
    </source>
</evidence>
<feature type="compositionally biased region" description="Low complexity" evidence="1">
    <location>
        <begin position="345"/>
        <end position="354"/>
    </location>
</feature>
<dbReference type="AlphaFoldDB" id="A0A8H6W9R8"/>
<dbReference type="OrthoDB" id="3256702at2759"/>
<dbReference type="GeneID" id="59344146"/>
<feature type="compositionally biased region" description="Polar residues" evidence="1">
    <location>
        <begin position="296"/>
        <end position="305"/>
    </location>
</feature>
<evidence type="ECO:0000256" key="1">
    <source>
        <dbReference type="SAM" id="MobiDB-lite"/>
    </source>
</evidence>
<proteinExistence type="predicted"/>
<feature type="region of interest" description="Disordered" evidence="1">
    <location>
        <begin position="209"/>
        <end position="395"/>
    </location>
</feature>
<gene>
    <name evidence="3" type="ORF">MIND_00482800</name>
</gene>
<dbReference type="RefSeq" id="XP_037221922.1">
    <property type="nucleotide sequence ID" value="XM_037361630.1"/>
</dbReference>
<protein>
    <submittedName>
        <fullName evidence="3">Uncharacterized protein</fullName>
    </submittedName>
</protein>
<dbReference type="EMBL" id="JACAZF010000004">
    <property type="protein sequence ID" value="KAF7306903.1"/>
    <property type="molecule type" value="Genomic_DNA"/>
</dbReference>
<evidence type="ECO:0000313" key="3">
    <source>
        <dbReference type="EMBL" id="KAF7306903.1"/>
    </source>
</evidence>
<feature type="region of interest" description="Disordered" evidence="1">
    <location>
        <begin position="37"/>
        <end position="85"/>
    </location>
</feature>
<keyword evidence="2" id="KW-0472">Membrane</keyword>
<dbReference type="Proteomes" id="UP000636479">
    <property type="component" value="Unassembled WGS sequence"/>
</dbReference>
<evidence type="ECO:0000256" key="2">
    <source>
        <dbReference type="SAM" id="Phobius"/>
    </source>
</evidence>